<protein>
    <recommendedName>
        <fullName evidence="4">Fungal N-terminal domain-containing protein</fullName>
    </recommendedName>
</protein>
<dbReference type="EMBL" id="ML994651">
    <property type="protein sequence ID" value="KAF2181890.1"/>
    <property type="molecule type" value="Genomic_DNA"/>
</dbReference>
<evidence type="ECO:0008006" key="4">
    <source>
        <dbReference type="Google" id="ProtNLM"/>
    </source>
</evidence>
<dbReference type="PANTHER" id="PTHR38886">
    <property type="entry name" value="SESA DOMAIN-CONTAINING PROTEIN"/>
    <property type="match status" value="1"/>
</dbReference>
<sequence>MAAIPSIGDILMLSQLAWKIGRAFTAGRKGAPVEFLEVETEINRLAKALKLLAETLFADADNKVLSQTDKETQVGVATILLSCQRTVNDLDSLIDQYQVIKKQRTPGGFAIDRSWSDLVLHSYKTMMWTTEGGNIQNLRNILQVHTSTITLVMQALQSKSLSRLRSIVTPMAEKIDSIHQRTGSLSEQLEEVHRIVVDIAGRTPPLPPRLRAARDPDSRPPSSLHLDTSHQATPSSESFPAQEYFPPRSSSKPTATQSPEITTSEIPTSETSTKRVSCFSFEASSRYSGSYPPSETGTSTNWPSPVASRLSTAKKEATLPRTPEIHESQANPNRTSMPPLPPPAMDVLPDPGIEKAMSMSKLSLKSGSGGDSPDIKKLHRSSMTAGQRELFEKAAFRNSAVLCDVRGLLVEYTLKLNEETPSDPFGVEMVEACKECRITVVRKRESIDNETKMMTSIWVFSDDNTVRLQQRLAEGEMYVPYSSYFSPEKISITVPCEIKYHDMVYGKKPVKRARTSWINYVFEDGKSSTLFQNELMGRALLGTYRTEKTLRIHEGFSGAFSYQEQMCGMENLRIWEDESTAAVVALIHFSAHFRMGYLAFYLNDSANPIKVKDEGGREVKIKGLRVLLDGGRWVRKDSAVAGAGGEDVEGRGGKRGSKEVDKRKVVSGARIEFASEGEKKDFLGLVREVQKEMRELPELVGV</sequence>
<gene>
    <name evidence="2" type="ORF">K469DRAFT_671176</name>
</gene>
<evidence type="ECO:0000256" key="1">
    <source>
        <dbReference type="SAM" id="MobiDB-lite"/>
    </source>
</evidence>
<name>A0A6A6DV75_9PEZI</name>
<evidence type="ECO:0000313" key="2">
    <source>
        <dbReference type="EMBL" id="KAF2181890.1"/>
    </source>
</evidence>
<reference evidence="2" key="1">
    <citation type="journal article" date="2020" name="Stud. Mycol.">
        <title>101 Dothideomycetes genomes: a test case for predicting lifestyles and emergence of pathogens.</title>
        <authorList>
            <person name="Haridas S."/>
            <person name="Albert R."/>
            <person name="Binder M."/>
            <person name="Bloem J."/>
            <person name="Labutti K."/>
            <person name="Salamov A."/>
            <person name="Andreopoulos B."/>
            <person name="Baker S."/>
            <person name="Barry K."/>
            <person name="Bills G."/>
            <person name="Bluhm B."/>
            <person name="Cannon C."/>
            <person name="Castanera R."/>
            <person name="Culley D."/>
            <person name="Daum C."/>
            <person name="Ezra D."/>
            <person name="Gonzalez J."/>
            <person name="Henrissat B."/>
            <person name="Kuo A."/>
            <person name="Liang C."/>
            <person name="Lipzen A."/>
            <person name="Lutzoni F."/>
            <person name="Magnuson J."/>
            <person name="Mondo S."/>
            <person name="Nolan M."/>
            <person name="Ohm R."/>
            <person name="Pangilinan J."/>
            <person name="Park H.-J."/>
            <person name="Ramirez L."/>
            <person name="Alfaro M."/>
            <person name="Sun H."/>
            <person name="Tritt A."/>
            <person name="Yoshinaga Y."/>
            <person name="Zwiers L.-H."/>
            <person name="Turgeon B."/>
            <person name="Goodwin S."/>
            <person name="Spatafora J."/>
            <person name="Crous P."/>
            <person name="Grigoriev I."/>
        </authorList>
    </citation>
    <scope>NUCLEOTIDE SEQUENCE</scope>
    <source>
        <strain evidence="2">CBS 207.26</strain>
    </source>
</reference>
<dbReference type="OrthoDB" id="5404564at2759"/>
<feature type="compositionally biased region" description="Polar residues" evidence="1">
    <location>
        <begin position="225"/>
        <end position="239"/>
    </location>
</feature>
<feature type="compositionally biased region" description="Polar residues" evidence="1">
    <location>
        <begin position="248"/>
        <end position="257"/>
    </location>
</feature>
<evidence type="ECO:0000313" key="3">
    <source>
        <dbReference type="Proteomes" id="UP000800200"/>
    </source>
</evidence>
<proteinExistence type="predicted"/>
<feature type="compositionally biased region" description="Basic and acidic residues" evidence="1">
    <location>
        <begin position="313"/>
        <end position="327"/>
    </location>
</feature>
<dbReference type="PANTHER" id="PTHR38886:SF1">
    <property type="entry name" value="NACHT-NTPASE AND P-LOOP NTPASES N-TERMINAL DOMAIN-CONTAINING PROTEIN"/>
    <property type="match status" value="1"/>
</dbReference>
<feature type="compositionally biased region" description="Low complexity" evidence="1">
    <location>
        <begin position="258"/>
        <end position="271"/>
    </location>
</feature>
<feature type="region of interest" description="Disordered" evidence="1">
    <location>
        <begin position="200"/>
        <end position="350"/>
    </location>
</feature>
<accession>A0A6A6DV75</accession>
<keyword evidence="3" id="KW-1185">Reference proteome</keyword>
<dbReference type="Proteomes" id="UP000800200">
    <property type="component" value="Unassembled WGS sequence"/>
</dbReference>
<organism evidence="2 3">
    <name type="scientific">Zopfia rhizophila CBS 207.26</name>
    <dbReference type="NCBI Taxonomy" id="1314779"/>
    <lineage>
        <taxon>Eukaryota</taxon>
        <taxon>Fungi</taxon>
        <taxon>Dikarya</taxon>
        <taxon>Ascomycota</taxon>
        <taxon>Pezizomycotina</taxon>
        <taxon>Dothideomycetes</taxon>
        <taxon>Dothideomycetes incertae sedis</taxon>
        <taxon>Zopfiaceae</taxon>
        <taxon>Zopfia</taxon>
    </lineage>
</organism>
<dbReference type="AlphaFoldDB" id="A0A6A6DV75"/>
<feature type="compositionally biased region" description="Polar residues" evidence="1">
    <location>
        <begin position="282"/>
        <end position="303"/>
    </location>
</feature>